<dbReference type="InterPro" id="IPR052541">
    <property type="entry name" value="SQRD"/>
</dbReference>
<evidence type="ECO:0000313" key="4">
    <source>
        <dbReference type="Proteomes" id="UP000013015"/>
    </source>
</evidence>
<comment type="caution">
    <text evidence="3">The sequence shown here is derived from an EMBL/GenBank/DDBJ whole genome shotgun (WGS) entry which is preliminary data.</text>
</comment>
<dbReference type="Pfam" id="PF07992">
    <property type="entry name" value="Pyr_redox_2"/>
    <property type="match status" value="1"/>
</dbReference>
<dbReference type="Proteomes" id="UP000013015">
    <property type="component" value="Unassembled WGS sequence"/>
</dbReference>
<dbReference type="OrthoDB" id="9802771at2"/>
<evidence type="ECO:0000259" key="2">
    <source>
        <dbReference type="Pfam" id="PF07992"/>
    </source>
</evidence>
<keyword evidence="4" id="KW-1185">Reference proteome</keyword>
<sequence length="486" mass="53238">MARVVVLGAGVAGHTAAQHLRRMLSKQHEVVVISPNSQWNWIPSNIWVGTGRMDKSKVLFPLRPVYDKKGIIFHQAKAFEIYPEGRGEDETPVVKIEYTDPSKAGTTDFIAYDYLINATGPKLNFDATPGLGPDNGGNSLSVCTADHADETQKELKKIIEAAKAGKPQRLVIGTGHGTCTCQGAAFEYAFNVEFELREAGVRDLCEVVYITNEYELGDFGVGGMRFKQNGFMTTSQLWTESLFRERGVKAISGAAVKRVNKGSLVYETLDGSEHELDFDFAMLLPPFSGHPFKAFAKDGSDITSTIFAPSGFMKVDADYSGKAYEDWDAEDWPKTYQNPTYDNLFAAGISFAPPHQISKPRSTPNGTPVAPAPPRTGQPSGTIGRTVAETIVDRIKGKNKPAKRASMTEMGASCVASTGASLMSGSAAAMIMYPIVPDEKKYPLTGRHPYHTRGEIGLFGHWIKFMLHYLFIHKAKGRIGWTLIPE</sequence>
<dbReference type="EMBL" id="AQHZ01000024">
    <property type="protein sequence ID" value="ENO17773.1"/>
    <property type="molecule type" value="Genomic_DNA"/>
</dbReference>
<dbReference type="RefSeq" id="WP_005964383.1">
    <property type="nucleotide sequence ID" value="NZ_CP040505.1"/>
</dbReference>
<accession>N6X9G3</accession>
<dbReference type="InterPro" id="IPR036188">
    <property type="entry name" value="FAD/NAD-bd_sf"/>
</dbReference>
<dbReference type="PATRIC" id="fig|888050.3.peg.1617"/>
<feature type="region of interest" description="Disordered" evidence="1">
    <location>
        <begin position="355"/>
        <end position="383"/>
    </location>
</feature>
<evidence type="ECO:0000256" key="1">
    <source>
        <dbReference type="SAM" id="MobiDB-lite"/>
    </source>
</evidence>
<organism evidence="3 4">
    <name type="scientific">Schaalia cardiffensis F0333</name>
    <dbReference type="NCBI Taxonomy" id="888050"/>
    <lineage>
        <taxon>Bacteria</taxon>
        <taxon>Bacillati</taxon>
        <taxon>Actinomycetota</taxon>
        <taxon>Actinomycetes</taxon>
        <taxon>Actinomycetales</taxon>
        <taxon>Actinomycetaceae</taxon>
        <taxon>Schaalia</taxon>
    </lineage>
</organism>
<dbReference type="Gene3D" id="3.50.50.100">
    <property type="match status" value="1"/>
</dbReference>
<evidence type="ECO:0000313" key="3">
    <source>
        <dbReference type="EMBL" id="ENO17773.1"/>
    </source>
</evidence>
<dbReference type="AlphaFoldDB" id="N6X9G3"/>
<dbReference type="HOGENOM" id="CLU_030742_5_2_11"/>
<gene>
    <name evidence="3" type="ORF">HMPREF9004_1683</name>
</gene>
<protein>
    <submittedName>
        <fullName evidence="3">Sulfide-quinone reductase</fullName>
    </submittedName>
</protein>
<feature type="domain" description="FAD/NAD(P)-binding" evidence="2">
    <location>
        <begin position="3"/>
        <end position="176"/>
    </location>
</feature>
<dbReference type="InterPro" id="IPR023753">
    <property type="entry name" value="FAD/NAD-binding_dom"/>
</dbReference>
<reference evidence="3 4" key="1">
    <citation type="submission" date="2013-03" db="EMBL/GenBank/DDBJ databases">
        <title>Reference genome for the Human Microbiome Project.</title>
        <authorList>
            <person name="Aqrawi P."/>
            <person name="Ayvaz T."/>
            <person name="Bess C."/>
            <person name="Blankenburg K."/>
            <person name="Coyle M."/>
            <person name="Deng J."/>
            <person name="Forbes L."/>
            <person name="Fowler G."/>
            <person name="Francisco L."/>
            <person name="Fu Q."/>
            <person name="Gibbs R."/>
            <person name="Gross S."/>
            <person name="Gubbala S."/>
            <person name="Hale W."/>
            <person name="Hemphill L."/>
            <person name="Highlander S."/>
            <person name="Hirani K."/>
            <person name="Jackson L."/>
            <person name="Jakkamsetti A."/>
            <person name="Javaid M."/>
            <person name="Jayaseelan J.C."/>
            <person name="Jiang H."/>
            <person name="Joshi V."/>
            <person name="Korchina V."/>
            <person name="Kovar C."/>
            <person name="Lara F."/>
            <person name="Lee S."/>
            <person name="Liu Y."/>
            <person name="Mata R."/>
            <person name="Mathew T."/>
            <person name="Munidasa M."/>
            <person name="Muzny D."/>
            <person name="Nazareth L."/>
            <person name="Ngo R."/>
            <person name="Nguyen L."/>
            <person name="Nguyen N."/>
            <person name="Okwuonu G."/>
            <person name="Ongeri F."/>
            <person name="Palculict T."/>
            <person name="Patil S."/>
            <person name="Petrosino J."/>
            <person name="Pham C."/>
            <person name="Pham P."/>
            <person name="Pu L.-L."/>
            <person name="Qin X."/>
            <person name="Qu J."/>
            <person name="Reid J."/>
            <person name="Ross M."/>
            <person name="Ruth R."/>
            <person name="Saada N."/>
            <person name="San Lucas F."/>
            <person name="Santibanez J."/>
            <person name="Shang Y."/>
            <person name="Simmons D."/>
            <person name="Song X.-Z."/>
            <person name="Tang L.-Y."/>
            <person name="Thornton R."/>
            <person name="Warren J."/>
            <person name="Weissenberger G."/>
            <person name="Wilczek-Boney K."/>
            <person name="Worley K."/>
            <person name="Youmans B."/>
            <person name="Zhang J."/>
            <person name="Zhang L."/>
            <person name="Zhao Z."/>
            <person name="Zhou C."/>
            <person name="Zhu D."/>
            <person name="Zhu Y."/>
        </authorList>
    </citation>
    <scope>NUCLEOTIDE SEQUENCE [LARGE SCALE GENOMIC DNA]</scope>
    <source>
        <strain evidence="3 4">F0333</strain>
    </source>
</reference>
<dbReference type="eggNOG" id="COG0446">
    <property type="taxonomic scope" value="Bacteria"/>
</dbReference>
<dbReference type="PANTHER" id="PTHR43755:SF1">
    <property type="entry name" value="FAD-DEPENDENT PYRIDINE NUCLEOTIDE-DISULPHIDE OXIDOREDUCTASE"/>
    <property type="match status" value="1"/>
</dbReference>
<proteinExistence type="predicted"/>
<name>N6X9G3_9ACTO</name>
<dbReference type="SUPFAM" id="SSF51905">
    <property type="entry name" value="FAD/NAD(P)-binding domain"/>
    <property type="match status" value="2"/>
</dbReference>
<dbReference type="GO" id="GO:0016491">
    <property type="term" value="F:oxidoreductase activity"/>
    <property type="evidence" value="ECO:0007669"/>
    <property type="project" value="InterPro"/>
</dbReference>
<dbReference type="STRING" id="888050.HMPREF9004_1683"/>
<dbReference type="PANTHER" id="PTHR43755">
    <property type="match status" value="1"/>
</dbReference>